<dbReference type="InterPro" id="IPR029063">
    <property type="entry name" value="SAM-dependent_MTases_sf"/>
</dbReference>
<dbReference type="CDD" id="cd02440">
    <property type="entry name" value="AdoMet_MTases"/>
    <property type="match status" value="1"/>
</dbReference>
<dbReference type="Proteomes" id="UP000218327">
    <property type="component" value="Unassembled WGS sequence"/>
</dbReference>
<accession>A0A2A5B6V2</accession>
<protein>
    <recommendedName>
        <fullName evidence="1">Methyltransferase type 11 domain-containing protein</fullName>
    </recommendedName>
</protein>
<dbReference type="SUPFAM" id="SSF53335">
    <property type="entry name" value="S-adenosyl-L-methionine-dependent methyltransferases"/>
    <property type="match status" value="1"/>
</dbReference>
<evidence type="ECO:0000313" key="2">
    <source>
        <dbReference type="EMBL" id="PCJ27273.1"/>
    </source>
</evidence>
<dbReference type="EMBL" id="NVVJ01000007">
    <property type="protein sequence ID" value="PCJ27273.1"/>
    <property type="molecule type" value="Genomic_DNA"/>
</dbReference>
<dbReference type="InterPro" id="IPR050508">
    <property type="entry name" value="Methyltransf_Superfamily"/>
</dbReference>
<gene>
    <name evidence="2" type="ORF">COA96_03560</name>
</gene>
<dbReference type="Pfam" id="PF08241">
    <property type="entry name" value="Methyltransf_11"/>
    <property type="match status" value="1"/>
</dbReference>
<sequence length="281" mass="31755">MIKSDFLNLLACPFCKGKVESVSDSEDLVCLKCQQSFQVYNNIPVMSVRKIDLPPMKKNDQNEDLFSSSTVYHLEELEIACNPQHPAHIMPEFKPEHEVILDIGCGVGQTYVAAELNSENKRMLVGLDIDIEAMNYGSNHYENINYVNAFGDDLPIQSESVDLLISRVSLLYTNIPTAFNEIHRVLKPGGEIWITLNPMHKQMQNLIKAIKRLSIKGVIARSFVMLNGVIFHFFGKVFPFPIVGGYESYQSEKAIRRLLEKKGFSNIKISNGTHFLITATK</sequence>
<dbReference type="PANTHER" id="PTHR42912:SF80">
    <property type="entry name" value="METHYLTRANSFERASE DOMAIN-CONTAINING PROTEIN"/>
    <property type="match status" value="1"/>
</dbReference>
<dbReference type="PANTHER" id="PTHR42912">
    <property type="entry name" value="METHYLTRANSFERASE"/>
    <property type="match status" value="1"/>
</dbReference>
<reference evidence="3" key="1">
    <citation type="submission" date="2017-08" db="EMBL/GenBank/DDBJ databases">
        <title>A dynamic microbial community with high functional redundancy inhabits the cold, oxic subseafloor aquifer.</title>
        <authorList>
            <person name="Tully B.J."/>
            <person name="Wheat C.G."/>
            <person name="Glazer B.T."/>
            <person name="Huber J.A."/>
        </authorList>
    </citation>
    <scope>NUCLEOTIDE SEQUENCE [LARGE SCALE GENOMIC DNA]</scope>
</reference>
<dbReference type="InterPro" id="IPR005651">
    <property type="entry name" value="Trm112-like"/>
</dbReference>
<evidence type="ECO:0000259" key="1">
    <source>
        <dbReference type="Pfam" id="PF08241"/>
    </source>
</evidence>
<dbReference type="SUPFAM" id="SSF158997">
    <property type="entry name" value="Trm112p-like"/>
    <property type="match status" value="1"/>
</dbReference>
<name>A0A2A5B6V2_9GAMM</name>
<dbReference type="AlphaFoldDB" id="A0A2A5B6V2"/>
<dbReference type="InterPro" id="IPR013216">
    <property type="entry name" value="Methyltransf_11"/>
</dbReference>
<organism evidence="2 3">
    <name type="scientific">SAR86 cluster bacterium</name>
    <dbReference type="NCBI Taxonomy" id="2030880"/>
    <lineage>
        <taxon>Bacteria</taxon>
        <taxon>Pseudomonadati</taxon>
        <taxon>Pseudomonadota</taxon>
        <taxon>Gammaproteobacteria</taxon>
        <taxon>SAR86 cluster</taxon>
    </lineage>
</organism>
<proteinExistence type="predicted"/>
<feature type="domain" description="Methyltransferase type 11" evidence="1">
    <location>
        <begin position="101"/>
        <end position="194"/>
    </location>
</feature>
<dbReference type="Pfam" id="PF03966">
    <property type="entry name" value="Trm112p"/>
    <property type="match status" value="1"/>
</dbReference>
<dbReference type="Gene3D" id="3.40.50.150">
    <property type="entry name" value="Vaccinia Virus protein VP39"/>
    <property type="match status" value="1"/>
</dbReference>
<comment type="caution">
    <text evidence="2">The sequence shown here is derived from an EMBL/GenBank/DDBJ whole genome shotgun (WGS) entry which is preliminary data.</text>
</comment>
<dbReference type="GO" id="GO:0008757">
    <property type="term" value="F:S-adenosylmethionine-dependent methyltransferase activity"/>
    <property type="evidence" value="ECO:0007669"/>
    <property type="project" value="InterPro"/>
</dbReference>
<evidence type="ECO:0000313" key="3">
    <source>
        <dbReference type="Proteomes" id="UP000218327"/>
    </source>
</evidence>
<dbReference type="Gene3D" id="2.20.25.10">
    <property type="match status" value="1"/>
</dbReference>